<sequence>MRLFCFPYAGGGASTFRGWADLLPDEIDVHAIQPPGREDRLFEDPVDTLQAALDAVVPALLEYSKEPFALFGHSLGAIVCWEAARVLREEHDVEPAHVFVSGCRALPAVHDGRRDLHTLPEDELIQELRRMNGTPEEILQNADFMQMLLPAVRADYAMLSRYSFQPQKPPGAPVTVFGGTSDPAVGMDHLQQWSELVEGDLDAVVLPGDHFFLHSSREPLLAEIANRLVGPGQA</sequence>
<evidence type="ECO:0000256" key="2">
    <source>
        <dbReference type="ARBA" id="ARBA00022801"/>
    </source>
</evidence>
<dbReference type="RefSeq" id="WP_167359467.1">
    <property type="nucleotide sequence ID" value="NZ_MAPV01000030.1"/>
</dbReference>
<dbReference type="InterPro" id="IPR029058">
    <property type="entry name" value="AB_hydrolase_fold"/>
</dbReference>
<comment type="similarity">
    <text evidence="1">Belongs to the thioesterase family.</text>
</comment>
<dbReference type="EMBL" id="JBHSKI010000020">
    <property type="protein sequence ID" value="MFC5174870.1"/>
    <property type="molecule type" value="Genomic_DNA"/>
</dbReference>
<protein>
    <submittedName>
        <fullName evidence="4">Thioesterase II family protein</fullName>
    </submittedName>
</protein>
<comment type="caution">
    <text evidence="4">The sequence shown here is derived from an EMBL/GenBank/DDBJ whole genome shotgun (WGS) entry which is preliminary data.</text>
</comment>
<gene>
    <name evidence="4" type="ORF">ACFPRK_30410</name>
</gene>
<evidence type="ECO:0000256" key="1">
    <source>
        <dbReference type="ARBA" id="ARBA00007169"/>
    </source>
</evidence>
<dbReference type="SUPFAM" id="SSF53474">
    <property type="entry name" value="alpha/beta-Hydrolases"/>
    <property type="match status" value="1"/>
</dbReference>
<proteinExistence type="inferred from homology"/>
<evidence type="ECO:0000313" key="4">
    <source>
        <dbReference type="EMBL" id="MFC5174870.1"/>
    </source>
</evidence>
<dbReference type="SMART" id="SM00824">
    <property type="entry name" value="PKS_TE"/>
    <property type="match status" value="1"/>
</dbReference>
<dbReference type="Proteomes" id="UP001596208">
    <property type="component" value="Unassembled WGS sequence"/>
</dbReference>
<feature type="domain" description="Thioesterase TesA-like" evidence="3">
    <location>
        <begin position="4"/>
        <end position="228"/>
    </location>
</feature>
<keyword evidence="2" id="KW-0378">Hydrolase</keyword>
<dbReference type="Gene3D" id="3.40.50.1820">
    <property type="entry name" value="alpha/beta hydrolase"/>
    <property type="match status" value="1"/>
</dbReference>
<dbReference type="PANTHER" id="PTHR11487">
    <property type="entry name" value="THIOESTERASE"/>
    <property type="match status" value="1"/>
</dbReference>
<dbReference type="PANTHER" id="PTHR11487:SF0">
    <property type="entry name" value="S-ACYL FATTY ACID SYNTHASE THIOESTERASE, MEDIUM CHAIN"/>
    <property type="match status" value="1"/>
</dbReference>
<accession>A0ABW0BC56</accession>
<dbReference type="InterPro" id="IPR001031">
    <property type="entry name" value="Thioesterase"/>
</dbReference>
<evidence type="ECO:0000259" key="3">
    <source>
        <dbReference type="SMART" id="SM00824"/>
    </source>
</evidence>
<organism evidence="4 5">
    <name type="scientific">Streptomyces mutomycini</name>
    <dbReference type="NCBI Taxonomy" id="284036"/>
    <lineage>
        <taxon>Bacteria</taxon>
        <taxon>Bacillati</taxon>
        <taxon>Actinomycetota</taxon>
        <taxon>Actinomycetes</taxon>
        <taxon>Kitasatosporales</taxon>
        <taxon>Streptomycetaceae</taxon>
        <taxon>Streptomyces</taxon>
    </lineage>
</organism>
<name>A0ABW0BC56_9ACTN</name>
<evidence type="ECO:0000313" key="5">
    <source>
        <dbReference type="Proteomes" id="UP001596208"/>
    </source>
</evidence>
<reference evidence="5" key="1">
    <citation type="journal article" date="2019" name="Int. J. Syst. Evol. Microbiol.">
        <title>The Global Catalogue of Microorganisms (GCM) 10K type strain sequencing project: providing services to taxonomists for standard genome sequencing and annotation.</title>
        <authorList>
            <consortium name="The Broad Institute Genomics Platform"/>
            <consortium name="The Broad Institute Genome Sequencing Center for Infectious Disease"/>
            <person name="Wu L."/>
            <person name="Ma J."/>
        </authorList>
    </citation>
    <scope>NUCLEOTIDE SEQUENCE [LARGE SCALE GENOMIC DNA]</scope>
    <source>
        <strain evidence="5">CGMCC 4.1721</strain>
    </source>
</reference>
<dbReference type="Pfam" id="PF00975">
    <property type="entry name" value="Thioesterase"/>
    <property type="match status" value="1"/>
</dbReference>
<dbReference type="InterPro" id="IPR012223">
    <property type="entry name" value="TEII"/>
</dbReference>
<keyword evidence="5" id="KW-1185">Reference proteome</keyword>
<dbReference type="InterPro" id="IPR020802">
    <property type="entry name" value="TesA-like"/>
</dbReference>